<evidence type="ECO:0000256" key="7">
    <source>
        <dbReference type="ARBA" id="ARBA00022962"/>
    </source>
</evidence>
<evidence type="ECO:0000256" key="3">
    <source>
        <dbReference type="ARBA" id="ARBA00016090"/>
    </source>
</evidence>
<proteinExistence type="predicted"/>
<comment type="catalytic activity">
    <reaction evidence="1">
        <text>D-fructose 6-phosphate + L-glutamine = D-glucosamine 6-phosphate + L-glutamate</text>
        <dbReference type="Rhea" id="RHEA:13237"/>
        <dbReference type="ChEBI" id="CHEBI:29985"/>
        <dbReference type="ChEBI" id="CHEBI:58359"/>
        <dbReference type="ChEBI" id="CHEBI:58725"/>
        <dbReference type="ChEBI" id="CHEBI:61527"/>
        <dbReference type="EC" id="2.6.1.16"/>
    </reaction>
</comment>
<dbReference type="FunFam" id="3.60.20.10:FF:000006">
    <property type="entry name" value="Glutamine--fructose-6-phosphate aminotransferase [isomerizing]"/>
    <property type="match status" value="1"/>
</dbReference>
<dbReference type="GO" id="GO:0006487">
    <property type="term" value="P:protein N-linked glycosylation"/>
    <property type="evidence" value="ECO:0007669"/>
    <property type="project" value="TreeGrafter"/>
</dbReference>
<protein>
    <recommendedName>
        <fullName evidence="3">Glutamine--fructose-6-phosphate aminotransferase [isomerizing]</fullName>
        <ecNumber evidence="2">2.6.1.16</ecNumber>
    </recommendedName>
</protein>
<feature type="non-terminal residue" evidence="9">
    <location>
        <position position="282"/>
    </location>
</feature>
<dbReference type="EC" id="2.6.1.16" evidence="2"/>
<dbReference type="CDD" id="cd00714">
    <property type="entry name" value="GFAT"/>
    <property type="match status" value="1"/>
</dbReference>
<evidence type="ECO:0000256" key="2">
    <source>
        <dbReference type="ARBA" id="ARBA00012916"/>
    </source>
</evidence>
<evidence type="ECO:0000256" key="1">
    <source>
        <dbReference type="ARBA" id="ARBA00001031"/>
    </source>
</evidence>
<evidence type="ECO:0000259" key="8">
    <source>
        <dbReference type="PROSITE" id="PS51278"/>
    </source>
</evidence>
<dbReference type="PANTHER" id="PTHR10937:SF0">
    <property type="entry name" value="GLUTAMINE--FRUCTOSE-6-PHOSPHATE TRANSAMINASE (ISOMERIZING)"/>
    <property type="match status" value="1"/>
</dbReference>
<keyword evidence="7" id="KW-0315">Glutamine amidotransferase</keyword>
<evidence type="ECO:0000256" key="6">
    <source>
        <dbReference type="ARBA" id="ARBA00022737"/>
    </source>
</evidence>
<dbReference type="InterPro" id="IPR017932">
    <property type="entry name" value="GATase_2_dom"/>
</dbReference>
<feature type="domain" description="Glutamine amidotransferase type-2" evidence="8">
    <location>
        <begin position="2"/>
        <end position="214"/>
    </location>
</feature>
<dbReference type="InterPro" id="IPR029055">
    <property type="entry name" value="Ntn_hydrolases_N"/>
</dbReference>
<evidence type="ECO:0000256" key="4">
    <source>
        <dbReference type="ARBA" id="ARBA00022576"/>
    </source>
</evidence>
<accession>A0A382NJW8</accession>
<dbReference type="PANTHER" id="PTHR10937">
    <property type="entry name" value="GLUCOSAMINE--FRUCTOSE-6-PHOSPHATE AMINOTRANSFERASE, ISOMERIZING"/>
    <property type="match status" value="1"/>
</dbReference>
<dbReference type="GO" id="GO:0004360">
    <property type="term" value="F:glutamine-fructose-6-phosphate transaminase (isomerizing) activity"/>
    <property type="evidence" value="ECO:0007669"/>
    <property type="project" value="UniProtKB-EC"/>
</dbReference>
<dbReference type="EMBL" id="UINC01100495">
    <property type="protein sequence ID" value="SVC60597.1"/>
    <property type="molecule type" value="Genomic_DNA"/>
</dbReference>
<reference evidence="9" key="1">
    <citation type="submission" date="2018-05" db="EMBL/GenBank/DDBJ databases">
        <authorList>
            <person name="Lanie J.A."/>
            <person name="Ng W.-L."/>
            <person name="Kazmierczak K.M."/>
            <person name="Andrzejewski T.M."/>
            <person name="Davidsen T.M."/>
            <person name="Wayne K.J."/>
            <person name="Tettelin H."/>
            <person name="Glass J.I."/>
            <person name="Rusch D."/>
            <person name="Podicherti R."/>
            <person name="Tsui H.-C.T."/>
            <person name="Winkler M.E."/>
        </authorList>
    </citation>
    <scope>NUCLEOTIDE SEQUENCE</scope>
</reference>
<dbReference type="AlphaFoldDB" id="A0A382NJW8"/>
<dbReference type="Pfam" id="PF13522">
    <property type="entry name" value="GATase_6"/>
    <property type="match status" value="1"/>
</dbReference>
<evidence type="ECO:0000256" key="5">
    <source>
        <dbReference type="ARBA" id="ARBA00022679"/>
    </source>
</evidence>
<keyword evidence="6" id="KW-0677">Repeat</keyword>
<evidence type="ECO:0000313" key="9">
    <source>
        <dbReference type="EMBL" id="SVC60597.1"/>
    </source>
</evidence>
<dbReference type="GO" id="GO:0006047">
    <property type="term" value="P:UDP-N-acetylglucosamine metabolic process"/>
    <property type="evidence" value="ECO:0007669"/>
    <property type="project" value="TreeGrafter"/>
</dbReference>
<organism evidence="9">
    <name type="scientific">marine metagenome</name>
    <dbReference type="NCBI Taxonomy" id="408172"/>
    <lineage>
        <taxon>unclassified sequences</taxon>
        <taxon>metagenomes</taxon>
        <taxon>ecological metagenomes</taxon>
    </lineage>
</organism>
<gene>
    <name evidence="9" type="ORF">METZ01_LOCUS313451</name>
</gene>
<dbReference type="PROSITE" id="PS51278">
    <property type="entry name" value="GATASE_TYPE_2"/>
    <property type="match status" value="1"/>
</dbReference>
<dbReference type="Gene3D" id="3.60.20.10">
    <property type="entry name" value="Glutamine Phosphoribosylpyrophosphate, subunit 1, domain 1"/>
    <property type="match status" value="1"/>
</dbReference>
<dbReference type="GO" id="GO:0006002">
    <property type="term" value="P:fructose 6-phosphate metabolic process"/>
    <property type="evidence" value="ECO:0007669"/>
    <property type="project" value="TreeGrafter"/>
</dbReference>
<dbReference type="InterPro" id="IPR047084">
    <property type="entry name" value="GFAT_N"/>
</dbReference>
<dbReference type="SUPFAM" id="SSF56235">
    <property type="entry name" value="N-terminal nucleophile aminohydrolases (Ntn hydrolases)"/>
    <property type="match status" value="1"/>
</dbReference>
<sequence length="282" mass="30868">MCGIVGYTGREDAYPILLDALTNLEYRGYDSCGVAVSTNDGLMVSKSIGFVEQLRKAAPINGGSCGVGHTRWATTGKPDDVNSHPHSDCEEQLAIVHNGDITNFYKLRKKLMANGHVFRSETDSEVLAHLVEEFASHGQIGSVVRALNEVKGSYALAVVFKGSDQLVVARRESPLVIGLGRNEMYVASDVPAIIERTQRVSYLENGDIAAITPTDIKVFHNEVKVSRPVHQVSWQPEDRGLAGYTHYFLKEVHQQPRIIRDTIAGRISSTEPGAMVQLPSVP</sequence>
<keyword evidence="5" id="KW-0808">Transferase</keyword>
<name>A0A382NJW8_9ZZZZ</name>
<keyword evidence="4" id="KW-0032">Aminotransferase</keyword>